<evidence type="ECO:0000256" key="1">
    <source>
        <dbReference type="SAM" id="MobiDB-lite"/>
    </source>
</evidence>
<feature type="compositionally biased region" description="Basic and acidic residues" evidence="1">
    <location>
        <begin position="50"/>
        <end position="64"/>
    </location>
</feature>
<organism evidence="2 3">
    <name type="scientific">Batillaria attramentaria</name>
    <dbReference type="NCBI Taxonomy" id="370345"/>
    <lineage>
        <taxon>Eukaryota</taxon>
        <taxon>Metazoa</taxon>
        <taxon>Spiralia</taxon>
        <taxon>Lophotrochozoa</taxon>
        <taxon>Mollusca</taxon>
        <taxon>Gastropoda</taxon>
        <taxon>Caenogastropoda</taxon>
        <taxon>Sorbeoconcha</taxon>
        <taxon>Cerithioidea</taxon>
        <taxon>Batillariidae</taxon>
        <taxon>Batillaria</taxon>
    </lineage>
</organism>
<evidence type="ECO:0000313" key="3">
    <source>
        <dbReference type="Proteomes" id="UP001519460"/>
    </source>
</evidence>
<proteinExistence type="predicted"/>
<gene>
    <name evidence="2" type="ORF">BaRGS_00002001</name>
</gene>
<keyword evidence="3" id="KW-1185">Reference proteome</keyword>
<evidence type="ECO:0000313" key="2">
    <source>
        <dbReference type="EMBL" id="KAK7506526.1"/>
    </source>
</evidence>
<feature type="region of interest" description="Disordered" evidence="1">
    <location>
        <begin position="46"/>
        <end position="84"/>
    </location>
</feature>
<reference evidence="2 3" key="1">
    <citation type="journal article" date="2023" name="Sci. Data">
        <title>Genome assembly of the Korean intertidal mud-creeper Batillaria attramentaria.</title>
        <authorList>
            <person name="Patra A.K."/>
            <person name="Ho P.T."/>
            <person name="Jun S."/>
            <person name="Lee S.J."/>
            <person name="Kim Y."/>
            <person name="Won Y.J."/>
        </authorList>
    </citation>
    <scope>NUCLEOTIDE SEQUENCE [LARGE SCALE GENOMIC DNA]</scope>
    <source>
        <strain evidence="2">Wonlab-2016</strain>
    </source>
</reference>
<accession>A0ABD0M4R0</accession>
<dbReference type="Proteomes" id="UP001519460">
    <property type="component" value="Unassembled WGS sequence"/>
</dbReference>
<protein>
    <submittedName>
        <fullName evidence="2">Uncharacterized protein</fullName>
    </submittedName>
</protein>
<name>A0ABD0M4R0_9CAEN</name>
<dbReference type="EMBL" id="JACVVK020000006">
    <property type="protein sequence ID" value="KAK7506526.1"/>
    <property type="molecule type" value="Genomic_DNA"/>
</dbReference>
<comment type="caution">
    <text evidence="2">The sequence shown here is derived from an EMBL/GenBank/DDBJ whole genome shotgun (WGS) entry which is preliminary data.</text>
</comment>
<sequence>MFNKEYPHGGVAAYSLQHNRKTGRLGLTRRLPAAQCFRQLKNDTLMFTDPDTRSHPSRHTDNGRVKPTRVTTTQHPPALPTTRP</sequence>
<dbReference type="AlphaFoldDB" id="A0ABD0M4R0"/>